<feature type="domain" description="Apple" evidence="8">
    <location>
        <begin position="2770"/>
        <end position="2851"/>
    </location>
</feature>
<feature type="domain" description="Apple" evidence="8">
    <location>
        <begin position="1673"/>
        <end position="1754"/>
    </location>
</feature>
<dbReference type="PANTHER" id="PTHR19325">
    <property type="entry name" value="COMPLEMENT COMPONENT-RELATED SUSHI DOMAIN-CONTAINING"/>
    <property type="match status" value="1"/>
</dbReference>
<dbReference type="PROSITE" id="PS51046">
    <property type="entry name" value="GON"/>
    <property type="match status" value="1"/>
</dbReference>
<evidence type="ECO:0000259" key="8">
    <source>
        <dbReference type="PROSITE" id="PS50948"/>
    </source>
</evidence>
<feature type="domain" description="Sushi" evidence="7">
    <location>
        <begin position="389"/>
        <end position="442"/>
    </location>
</feature>
<organism evidence="10 11">
    <name type="scientific">Octopus vulgaris</name>
    <name type="common">Common octopus</name>
    <dbReference type="NCBI Taxonomy" id="6645"/>
    <lineage>
        <taxon>Eukaryota</taxon>
        <taxon>Metazoa</taxon>
        <taxon>Spiralia</taxon>
        <taxon>Lophotrochozoa</taxon>
        <taxon>Mollusca</taxon>
        <taxon>Cephalopoda</taxon>
        <taxon>Coleoidea</taxon>
        <taxon>Octopodiformes</taxon>
        <taxon>Octopoda</taxon>
        <taxon>Incirrata</taxon>
        <taxon>Octopodidae</taxon>
        <taxon>Octopus</taxon>
    </lineage>
</organism>
<name>A0AA36F7M4_OCTVU</name>
<evidence type="ECO:0000259" key="9">
    <source>
        <dbReference type="PROSITE" id="PS51046"/>
    </source>
</evidence>
<dbReference type="PROSITE" id="PS50923">
    <property type="entry name" value="SUSHI"/>
    <property type="match status" value="22"/>
</dbReference>
<feature type="domain" description="Apple" evidence="8">
    <location>
        <begin position="3199"/>
        <end position="3279"/>
    </location>
</feature>
<feature type="domain" description="Apple" evidence="8">
    <location>
        <begin position="3470"/>
        <end position="3551"/>
    </location>
</feature>
<feature type="domain" description="Sushi" evidence="7">
    <location>
        <begin position="2933"/>
        <end position="2986"/>
    </location>
</feature>
<feature type="domain" description="Apple" evidence="8">
    <location>
        <begin position="1317"/>
        <end position="1391"/>
    </location>
</feature>
<feature type="domain" description="Sushi" evidence="7">
    <location>
        <begin position="2120"/>
        <end position="2173"/>
    </location>
</feature>
<keyword evidence="2" id="KW-0479">Metal-binding</keyword>
<dbReference type="Proteomes" id="UP001162480">
    <property type="component" value="Chromosome 10"/>
</dbReference>
<feature type="domain" description="Sushi" evidence="7">
    <location>
        <begin position="1452"/>
        <end position="1505"/>
    </location>
</feature>
<keyword evidence="3" id="KW-0677">Repeat</keyword>
<feature type="domain" description="Apple" evidence="8">
    <location>
        <begin position="2035"/>
        <end position="2115"/>
    </location>
</feature>
<feature type="domain" description="Apple" evidence="8">
    <location>
        <begin position="2171"/>
        <end position="2252"/>
    </location>
</feature>
<feature type="domain" description="Sushi" evidence="7">
    <location>
        <begin position="1951"/>
        <end position="2004"/>
    </location>
</feature>
<reference evidence="10" key="1">
    <citation type="submission" date="2023-08" db="EMBL/GenBank/DDBJ databases">
        <authorList>
            <person name="Alioto T."/>
            <person name="Alioto T."/>
            <person name="Gomez Garrido J."/>
        </authorList>
    </citation>
    <scope>NUCLEOTIDE SEQUENCE</scope>
</reference>
<dbReference type="Gene3D" id="2.10.70.10">
    <property type="entry name" value="Complement Module, domain 1"/>
    <property type="match status" value="12"/>
</dbReference>
<dbReference type="EMBL" id="OX597823">
    <property type="protein sequence ID" value="CAI9728796.1"/>
    <property type="molecule type" value="Genomic_DNA"/>
</dbReference>
<sequence>MNKENRKCYLSKETAAASKKIKSAKDRDYYQRVKPDDDVFTLKKTAIPGTDSSDRIKGISLKECDRACLQIPGCKSYEYHEKYSYCDPSNKTHLTYDLKPNEYGWDIHIMNPVYSLINCGPPKDIDRASTFYNSTIYRSEVTYRCQDGEELKSVCTKDNKWTPVTSICKDVKNKFVKVNGASLDVPGKKLLKKKNVTADECAETCLSDESCLSFEITKRNGKCFLSKKTSDSIKKIKADKSRDYYQRIKSDDTKIKLSKVSAPGHNVLKKLQNVNSKKCNEACLQHSECNSYEYNKKEKVCDLSDVTHLTDKLKPNNGNWDIYIIDTVYSEVNCGPPKDIVGADKSYNSTSYNSEATYTCPEGDKLKSKCKKDNKWSPVNSTCKAYANINCGTPKEVVGASKSYKTTTYKSEVTYTCPKGEQLKSVCEKNNKWTPVVEACEVSQINFVKVKDATLDVSGKILWKEKNVTADACAEGCLSNENCLSFEINKNDGKCYFSRQTAATNKKMKTTKSRDYYQRVKSDKPVMFRKASLPSKATLGQLEDKTLKECDKACHHYIGCNSYQYNAEAKLCDLSNVTQLNNVLKPNDGNWDIFLLNPVYTKVDCGPPKDVVDAKKTYNTTTFKSKVIYTCPEGEIFKSVCKEDHKWSPVPSACKVAQIHFVKVKDAVLDVSGKALLHKKNVTADACGKECLSDKTCLSFEMNKENGDCYLSKQTATKSKKMKSDKSRDYYQRIKSKDDVLVLKSTSIPGHDSFERLKDVSLKECDHACHQNPGCNSYEYNEKLKLCDQSNVTHLTQDLLPNTWEWNTYIINPVNSKINCGQPKDIVGAEKDYKSTDYKSEVTYTCPSSETIKSICEKNSTWTPVPPICYVHSKVNCGPPKDIVGADKSYNSTSYNSEVTYTCPEGEHFKSICKKDNKWSPVNSSCKVYAKINCGTPKEVVGASKSYKTTTYKSEVTYTCPKGEQLKSVCEINNKWTPVAEACEVSQINFVKVNDATLDISGKTLWEKTNATADDCAEKSFREVDCGPPKDVVGAKKSYKTTTYKSEVTYTCPEGEKLQSVCKEDRKWSPVASACKAAKIHFVKVKDAVLDVSGKALFHQKNISADDCATVCLSDETCLSFEIKKEDGECYLSKKTATKSKKMKSTQGYDYYQRIQHKDDVLILKSTSVPGYDTFERLKDVSLKECDHACHQNPGCNSYEYNEKLKLCDQSNVTHLTQDLVPDTWEWNTYIINPDIKNQFVKIKDASLDVPEKKLLRSKEMTAEACIVNCLPDKNCLSFEITKSGKCFLLKKTAATSKKLKAAPDSDYYQRIQPDDTKIELPKVSIPGQDIFKELKNVNLKKCDEACLQHSECNSYEYNEERKACNLSEVTHLTDKLEPNDGTSDTYIIDPDYSKINCGPPKDIVGAEKSYNATTYKSEVIYTCPGDELKSICKKDNKWTPVNSTCKAYAKINCGAPKEVVGATKSYKTTTFQSEVTYTCPKGEQLKSVCEKNNKWTPVAEACKVSQINFVKVKDATLDVSGKILWKEKNVTADACAEGSDKPVMIKKVSMPSKTILGQLKNKTLKECEKTCQHYIGCNSYQYNAEAKLCDLSNVTQLSDDVLKPNDGDWDIFLVNPVNSKVDCGPPKDINGAKKTYNTTTFKSEVTYTCPEGEKFKSVCKEDHKWSPVPSTCKAAQIHFVKVKYAVLDVSGKPILHKKNITTDACAKECLSDKTCLSFEMNKENGDCYLSKQTATKSKKMKSDKSRDYYQRIKSKDDVLILKSATIPGYDTFERLENVSLKQCDHACHQNPGCNSYEYNKKAMLCDQSNVTHLTQDLVPDTWEWNTYIINPVNSKINCGPPKDIVGAKKDYQSTDYKSEVTYTCSDEESFKSTCEKNGKWTPVSPTCNVYSEINCGPPKDIVGAKKSYKTTTYKSEVIYTCPKEDKIKSLCKKDSKWTPVNSTCKVYAEINCGAPKEVVGASKSYKTTTFQSEVTYTCPKGEQLKSLCEKNNKWTPVAEACEVSQINFVKVKDATLDISGKSLWKKKNVTADACAKKSDKPVMLKKASLPSKATLGRLKNKTLKECDKACHHYIGCNSYQYNAEAKLCDLSNVTQLNNVLKPVNGNWDIFLLNPAYKKVNCGRPKRVVGAKKSYKATTFKSEVTYTCPEGEIFKSVCKEDQKWSPVPSACEAAKINFVKVKDAVLDVSGKTLLQKKNVTADACAKECLSDESCLSFEITKESGGCYLSRKIATSSKKMKSSKSRDYYQRIKSKDDVLILKSAAIPGHDTFERVDNVSLKECDHACHQNPGCNSYEYNEKLKLCDQSNVTHLTQDLLPNTWEWNTYIINPVNSKINCGPPKDIVGAEKDYKSTDYKSEVTYTCPDEESFKSTCEKNNKWTPVPPICNGTVNSFSLVVFDYKTAATSKKLTTAPDSDYYQRIQPDDTKIELSKVSIPGPDVFRQLKNVSLKKCNEDCHQQPECNSYEYNEKEKACNLSDVTHLTDKLKPNDGYSDTYIIDQAVDNFVKVNDASLDVPEKKLWKKKNVTAKDCKEKCLSDRNCLSFEITKKSGKCYLSKHFTNPIMRLQSTKNRDYYQRIKSNSPKIKLFRVGIPEQDVLRQLKNMSLNKCDEACHQHPECNSYEYNEKEKACKLGDATQSTNKLKTNNANLDTYIIGSVYSKINCGPPKDIVGAEKSYNTTTYKSEVIYTCPEGDKLKSICKKDRKWAPVHSACKAYAKINCGTPKEVAGASKSYKTTTFRSEVTYTCPKGEQLKSVCEKNNKWTPVAEACKVSQINFVKVKDATLDVSGKRLWKKKSVTADACAKKCLSDKNCLSFEMKKKNGKCYLSKKTAATTNKIKTSKSRDYYQRVKSNKPVMFKKVSMPSKAILGQLKGKTLKQCDKACHHYIGCNSYQFNAESKLCDLSNVTHLTDVFKPTDGNWNIYLVNPVNSKVDCGPPKDVISANKSYKTTTFKSKVTYTCPEGEKLQSVCKENHKWSPVPSTCEVARINFVKVKDAVLDVSGKILLQKKNMTADACGKECLSDETCLSFEINKRNKECYLSKKTATKSKKMKSDKSRDYYQRTKSKDDVLILKSTSIPGHDSFERVDNVSLKECDHACHQNPGCNSYEYNEKLKLCDQSNVTHLTQDLLPNTWEWNTYIINPVNSKINCGPPKDIVGAEKDYKSTDYKSEVTYSCPADETIKSICEKNNKWTPVPPICKDTKNQFVKVKGASLDIPEKKLLRSNKMTAETCIVNCLPDKNCLSFEITKSGKCYLSKKTAATSKKLKAAPDSDYYQRIQPNEKQIMLRDVSIPGTNILGLHKKMDLKKCNESCQQNPECHSYQYNEKDKICKLRKATHLTHELKISKGIWDTYFLNTDYTDINCGPPNDVTGSVKSYNSTTYKSEVTYTCPEGEKLKSVCEKDNKWTPVASVCKAYANINCGNPKDVVNALKSYETTTYKSEVTYTCPKGEKLKSTCEKDSKWTPVASACKDIEIHFMKIKNAVLDEVGKIILSGKNMTKDDCAERCLSHKSCLSFEITKKGGKCYISKQTAASSKKIKIAEDRDYYQRVKSIGEPVTIKKVNLQKKDIFGRVKNKTLKECNKTCQEYSGCNSFQYNEKAKLCDLSGVTQLTDKLEPNDGSWDIFMVNPTFLQVDCGSPKNVTNAEKSYKTTTYKSEVTYTCPGGEKFKATCKDNNKWDPIIPSCSAAQIHFVKVTDAILDVTGKTLADKKNVTADTCAEKCLSYKTCLSFEMNKQSGKCYLSKESTATSKKIKATKSRDYYQRINSDDELLTFKRTAIPGQDTFGRLKNIELKECHHICHQNPGCKSYEYNERTKTCDQSNATHLTQNLQPNKWGWDTYIINPASPTAEVNCGPPKDIADASKSYKATTYKSEVTYTCPLGEKLVSVCENSSKWSSVETPCEDIQNHFATVKEAILDVKGKILWNKKNVTKEACLKKCWSDKNCLSFEINKENGDCYLSKQTAATSTKLKTADDRDYYQRVQPHQDFIVFKKARIPKRDQFQRVDDVTIKQCKKSCKKHAECTSFQYKKNSKVCSLSNVTHLTLQIKPDKKGSDIYISSAEPTSCKEMKKCGKNITDGEYWIYPSILNHNRLKVYCYNMKTDYPKEYITLPQENFASIPTLKPIRICAKLFHSRIDRPGKIVFQKVRIFPQDMSIDRHDFTFSKGGKSRIKSRQGFGDAGDCLYKKKAFCFSKGTMIVNLQNTGLVVDEGVKWETYGVQTRINSLTYSQNRQVVTATCEGKCGGCKPNKFIVQLSSAEPSSNGVRSCTSLRRIQCSQSAGEC</sequence>
<feature type="domain" description="Sushi" evidence="7">
    <location>
        <begin position="1024"/>
        <end position="1077"/>
    </location>
</feature>
<dbReference type="PANTHER" id="PTHR19325:SF575">
    <property type="entry name" value="LOCOMOTION-RELATED PROTEIN HIKARU GENKI"/>
    <property type="match status" value="1"/>
</dbReference>
<feature type="domain" description="Sushi" evidence="7">
    <location>
        <begin position="2662"/>
        <end position="2715"/>
    </location>
</feature>
<feature type="domain" description="Apple" evidence="8">
    <location>
        <begin position="1075"/>
        <end position="1156"/>
    </location>
</feature>
<keyword evidence="5" id="KW-0325">Glycoprotein</keyword>
<dbReference type="Gene3D" id="3.50.4.10">
    <property type="entry name" value="Hepatocyte Growth Factor"/>
    <property type="match status" value="20"/>
</dbReference>
<feature type="domain" description="Sushi" evidence="7">
    <location>
        <begin position="1622"/>
        <end position="1675"/>
    </location>
</feature>
<feature type="domain" description="Sushi" evidence="7">
    <location>
        <begin position="1837"/>
        <end position="1890"/>
    </location>
</feature>
<feature type="domain" description="Sushi" evidence="7">
    <location>
        <begin position="603"/>
        <end position="656"/>
    </location>
</feature>
<dbReference type="InterPro" id="IPR050350">
    <property type="entry name" value="Compl-Cell_Adhes-Reg"/>
</dbReference>
<feature type="domain" description="Apple" evidence="8">
    <location>
        <begin position="2502"/>
        <end position="2579"/>
    </location>
</feature>
<keyword evidence="4" id="KW-1015">Disulfide bond</keyword>
<feature type="domain" description="Apple" evidence="8">
    <location>
        <begin position="168"/>
        <end position="249"/>
    </location>
</feature>
<evidence type="ECO:0000256" key="2">
    <source>
        <dbReference type="ARBA" id="ARBA00022723"/>
    </source>
</evidence>
<feature type="domain" description="Apple" evidence="8">
    <location>
        <begin position="2984"/>
        <end position="3065"/>
    </location>
</feature>
<evidence type="ECO:0000256" key="6">
    <source>
        <dbReference type="PROSITE-ProRule" id="PRU00302"/>
    </source>
</evidence>
<dbReference type="SUPFAM" id="SSF57535">
    <property type="entry name" value="Complement control module/SCR domain"/>
    <property type="match status" value="22"/>
</dbReference>
<feature type="domain" description="Apple" evidence="8">
    <location>
        <begin position="3985"/>
        <end position="4061"/>
    </location>
</feature>
<dbReference type="Pfam" id="PF08685">
    <property type="entry name" value="GON"/>
    <property type="match status" value="1"/>
</dbReference>
<feature type="domain" description="Apple" evidence="8">
    <location>
        <begin position="440"/>
        <end position="521"/>
    </location>
</feature>
<feature type="domain" description="Sushi" evidence="7">
    <location>
        <begin position="2719"/>
        <end position="2772"/>
    </location>
</feature>
<dbReference type="InterPro" id="IPR035976">
    <property type="entry name" value="Sushi/SCR/CCP_sf"/>
</dbReference>
<feature type="domain" description="Sushi" evidence="7">
    <location>
        <begin position="3634"/>
        <end position="3687"/>
    </location>
</feature>
<evidence type="ECO:0000313" key="11">
    <source>
        <dbReference type="Proteomes" id="UP001162480"/>
    </source>
</evidence>
<feature type="domain" description="Apple" evidence="8">
    <location>
        <begin position="253"/>
        <end position="327"/>
    </location>
</feature>
<dbReference type="CDD" id="cd00033">
    <property type="entry name" value="CCP"/>
    <property type="match status" value="20"/>
</dbReference>
<gene>
    <name evidence="10" type="ORF">OCTVUL_1B027987</name>
</gene>
<keyword evidence="1 6" id="KW-0768">Sushi</keyword>
<dbReference type="Pfam" id="PF00084">
    <property type="entry name" value="Sushi"/>
    <property type="match status" value="2"/>
</dbReference>
<dbReference type="GO" id="GO:0008270">
    <property type="term" value="F:zinc ion binding"/>
    <property type="evidence" value="ECO:0007669"/>
    <property type="project" value="InterPro"/>
</dbReference>
<feature type="domain" description="Apple" evidence="8">
    <location>
        <begin position="1536"/>
        <end position="1617"/>
    </location>
</feature>
<feature type="domain" description="Apple" evidence="8">
    <location>
        <begin position="2422"/>
        <end position="2501"/>
    </location>
</feature>
<feature type="domain" description="Sushi" evidence="7">
    <location>
        <begin position="117"/>
        <end position="170"/>
    </location>
</feature>
<accession>A0AA36F7M4</accession>
<feature type="domain" description="Apple" evidence="8">
    <location>
        <begin position="3902"/>
        <end position="3983"/>
    </location>
</feature>
<feature type="domain" description="Sushi" evidence="7">
    <location>
        <begin position="332"/>
        <end position="385"/>
    </location>
</feature>
<feature type="domain" description="Sushi" evidence="7">
    <location>
        <begin position="3148"/>
        <end position="3201"/>
    </location>
</feature>
<evidence type="ECO:0000256" key="1">
    <source>
        <dbReference type="ARBA" id="ARBA00022659"/>
    </source>
</evidence>
<protein>
    <submittedName>
        <fullName evidence="10">Disintegrin and metalloproteinase with thrombospondin motifs 20-like</fullName>
    </submittedName>
</protein>
<feature type="domain" description="Apple" evidence="8">
    <location>
        <begin position="2582"/>
        <end position="2657"/>
    </location>
</feature>
<evidence type="ECO:0000259" key="7">
    <source>
        <dbReference type="PROSITE" id="PS50923"/>
    </source>
</evidence>
<dbReference type="GO" id="GO:0004222">
    <property type="term" value="F:metalloendopeptidase activity"/>
    <property type="evidence" value="ECO:0007669"/>
    <property type="project" value="InterPro"/>
</dbReference>
<dbReference type="SMART" id="SM00032">
    <property type="entry name" value="CCP"/>
    <property type="match status" value="24"/>
</dbReference>
<dbReference type="SMART" id="SM00473">
    <property type="entry name" value="PAN_AP"/>
    <property type="match status" value="31"/>
</dbReference>
<proteinExistence type="predicted"/>
<dbReference type="Pfam" id="PF00024">
    <property type="entry name" value="PAN_1"/>
    <property type="match status" value="25"/>
</dbReference>
<feature type="domain" description="Sushi" evidence="7">
    <location>
        <begin position="818"/>
        <end position="871"/>
    </location>
</feature>
<feature type="domain" description="Apple" evidence="8">
    <location>
        <begin position="3281"/>
        <end position="3358"/>
    </location>
</feature>
<dbReference type="InterPro" id="IPR003609">
    <property type="entry name" value="Pan_app"/>
</dbReference>
<keyword evidence="11" id="KW-1185">Reference proteome</keyword>
<feature type="domain" description="Apple" evidence="8">
    <location>
        <begin position="654"/>
        <end position="735"/>
    </location>
</feature>
<feature type="domain" description="Sushi" evidence="7">
    <location>
        <begin position="932"/>
        <end position="985"/>
    </location>
</feature>
<comment type="caution">
    <text evidence="6">Lacks conserved residue(s) required for the propagation of feature annotation.</text>
</comment>
<feature type="domain" description="Sushi" evidence="7">
    <location>
        <begin position="2335"/>
        <end position="2388"/>
    </location>
</feature>
<evidence type="ECO:0000256" key="4">
    <source>
        <dbReference type="ARBA" id="ARBA00023157"/>
    </source>
</evidence>
<evidence type="ECO:0000313" key="10">
    <source>
        <dbReference type="EMBL" id="CAI9728796.1"/>
    </source>
</evidence>
<dbReference type="Pfam" id="PF14295">
    <property type="entry name" value="PAN_4"/>
    <property type="match status" value="6"/>
</dbReference>
<feature type="domain" description="Sushi" evidence="7">
    <location>
        <begin position="3851"/>
        <end position="3904"/>
    </location>
</feature>
<evidence type="ECO:0000256" key="5">
    <source>
        <dbReference type="ARBA" id="ARBA00023180"/>
    </source>
</evidence>
<feature type="domain" description="Apple" evidence="8">
    <location>
        <begin position="1235"/>
        <end position="1313"/>
    </location>
</feature>
<feature type="domain" description="Sushi" evidence="7">
    <location>
        <begin position="3362"/>
        <end position="3415"/>
    </location>
</feature>
<feature type="domain" description="Apple" evidence="8">
    <location>
        <begin position="3685"/>
        <end position="3766"/>
    </location>
</feature>
<feature type="domain" description="Sushi" evidence="7">
    <location>
        <begin position="3419"/>
        <end position="3472"/>
    </location>
</feature>
<dbReference type="SUPFAM" id="SSF57414">
    <property type="entry name" value="Hairpin loop containing domain-like"/>
    <property type="match status" value="17"/>
</dbReference>
<feature type="domain" description="GON" evidence="9">
    <location>
        <begin position="4062"/>
        <end position="4259"/>
    </location>
</feature>
<dbReference type="InterPro" id="IPR012314">
    <property type="entry name" value="Pept_M12B_GON-ADAMTSs"/>
</dbReference>
<dbReference type="PROSITE" id="PS50948">
    <property type="entry name" value="PAN"/>
    <property type="match status" value="22"/>
</dbReference>
<evidence type="ECO:0000256" key="3">
    <source>
        <dbReference type="ARBA" id="ARBA00022737"/>
    </source>
</evidence>
<dbReference type="InterPro" id="IPR000436">
    <property type="entry name" value="Sushi_SCR_CCP_dom"/>
</dbReference>
<feature type="domain" description="Sushi" evidence="7">
    <location>
        <begin position="875"/>
        <end position="928"/>
    </location>
</feature>